<dbReference type="SUPFAM" id="SSF143113">
    <property type="entry name" value="NAP-like"/>
    <property type="match status" value="1"/>
</dbReference>
<dbReference type="PANTHER" id="PTHR11875">
    <property type="entry name" value="TESTIS-SPECIFIC Y-ENCODED PROTEIN"/>
    <property type="match status" value="1"/>
</dbReference>
<proteinExistence type="inferred from homology"/>
<dbReference type="GO" id="GO:0006334">
    <property type="term" value="P:nucleosome assembly"/>
    <property type="evidence" value="ECO:0007669"/>
    <property type="project" value="InterPro"/>
</dbReference>
<evidence type="ECO:0000256" key="2">
    <source>
        <dbReference type="RuleBase" id="RU003876"/>
    </source>
</evidence>
<dbReference type="Pfam" id="PF00956">
    <property type="entry name" value="NAP"/>
    <property type="match status" value="1"/>
</dbReference>
<protein>
    <recommendedName>
        <fullName evidence="6">Nucleosome assembly protein 1-like 1</fullName>
    </recommendedName>
</protein>
<dbReference type="AlphaFoldDB" id="A0AAD4PQQ2"/>
<evidence type="ECO:0000256" key="3">
    <source>
        <dbReference type="SAM" id="MobiDB-lite"/>
    </source>
</evidence>
<organism evidence="4 5">
    <name type="scientific">Drosophila rubida</name>
    <dbReference type="NCBI Taxonomy" id="30044"/>
    <lineage>
        <taxon>Eukaryota</taxon>
        <taxon>Metazoa</taxon>
        <taxon>Ecdysozoa</taxon>
        <taxon>Arthropoda</taxon>
        <taxon>Hexapoda</taxon>
        <taxon>Insecta</taxon>
        <taxon>Pterygota</taxon>
        <taxon>Neoptera</taxon>
        <taxon>Endopterygota</taxon>
        <taxon>Diptera</taxon>
        <taxon>Brachycera</taxon>
        <taxon>Muscomorpha</taxon>
        <taxon>Ephydroidea</taxon>
        <taxon>Drosophilidae</taxon>
        <taxon>Drosophila</taxon>
    </lineage>
</organism>
<evidence type="ECO:0000313" key="5">
    <source>
        <dbReference type="Proteomes" id="UP001200034"/>
    </source>
</evidence>
<feature type="region of interest" description="Disordered" evidence="3">
    <location>
        <begin position="326"/>
        <end position="363"/>
    </location>
</feature>
<evidence type="ECO:0000256" key="1">
    <source>
        <dbReference type="ARBA" id="ARBA00009947"/>
    </source>
</evidence>
<feature type="compositionally biased region" description="Acidic residues" evidence="3">
    <location>
        <begin position="326"/>
        <end position="348"/>
    </location>
</feature>
<sequence length="363" mass="41881">MDAPHEGQFLIESPFFDRDGSPAMPAYLSAVGRRYYLEKMVSSMPEVVQKRIDVLKNLQLDQLHLEAEFYGELAKLQQKYMAKYQPLYEQRRDIIAGLVDTTQETRKWNSPPKTGGMADDEMGDFLRSSLERCTNLPKDVKGIPEFWLNVFKNTPMLCDMLHPEDLPVMGKLTDIAVKCSELDDSFVLEFHFSSNTYFSNAVLTKEYFQRVTVQPDDPFQFDGPEVYRCQGCTIDWLPNMDLTMRTETKRQRHKQTGMVRCFTQQTPLESFFNFFSPPELEANGTKSEDNSNEHIMRVLEADYDVGHFLRTRIIPRAVLYYTGEVVDDEDDELEDDDDDFSSSDESSEGEGGRKHSVNECPTH</sequence>
<keyword evidence="5" id="KW-1185">Reference proteome</keyword>
<comment type="similarity">
    <text evidence="1 2">Belongs to the nucleosome assembly protein (NAP) family.</text>
</comment>
<gene>
    <name evidence="4" type="ORF">KR093_004413</name>
</gene>
<accession>A0AAD4PQQ2</accession>
<dbReference type="InterPro" id="IPR002164">
    <property type="entry name" value="NAP_family"/>
</dbReference>
<dbReference type="FunFam" id="1.20.5.1500:FF:000001">
    <property type="entry name" value="Nucleosome assembly protein 1-like 1"/>
    <property type="match status" value="1"/>
</dbReference>
<dbReference type="Gene3D" id="3.30.1120.90">
    <property type="entry name" value="Nucleosome assembly protein"/>
    <property type="match status" value="1"/>
</dbReference>
<evidence type="ECO:0000313" key="4">
    <source>
        <dbReference type="EMBL" id="KAH8387055.1"/>
    </source>
</evidence>
<dbReference type="Proteomes" id="UP001200034">
    <property type="component" value="Unassembled WGS sequence"/>
</dbReference>
<dbReference type="InterPro" id="IPR037231">
    <property type="entry name" value="NAP-like_sf"/>
</dbReference>
<comment type="caution">
    <text evidence="4">The sequence shown here is derived from an EMBL/GenBank/DDBJ whole genome shotgun (WGS) entry which is preliminary data.</text>
</comment>
<reference evidence="4" key="1">
    <citation type="journal article" date="2021" name="Mol. Ecol. Resour.">
        <title>Phylogenomic analyses of the genus Drosophila reveals genomic signals of climate adaptation.</title>
        <authorList>
            <person name="Li F."/>
            <person name="Rane R.V."/>
            <person name="Luria V."/>
            <person name="Xiong Z."/>
            <person name="Chen J."/>
            <person name="Li Z."/>
            <person name="Catullo R.A."/>
            <person name="Griffin P.C."/>
            <person name="Schiffer M."/>
            <person name="Pearce S."/>
            <person name="Lee S.F."/>
            <person name="McElroy K."/>
            <person name="Stocker A."/>
            <person name="Shirriffs J."/>
            <person name="Cockerell F."/>
            <person name="Coppin C."/>
            <person name="Sgro C.M."/>
            <person name="Karger A."/>
            <person name="Cain J.W."/>
            <person name="Weber J.A."/>
            <person name="Santpere G."/>
            <person name="Kirschner M.W."/>
            <person name="Hoffmann A.A."/>
            <person name="Oakeshott J.G."/>
            <person name="Zhang G."/>
        </authorList>
    </citation>
    <scope>NUCLEOTIDE SEQUENCE</scope>
    <source>
        <strain evidence="4">BGI-SZ-2011g</strain>
    </source>
</reference>
<dbReference type="EMBL" id="JAJJHW010000095">
    <property type="protein sequence ID" value="KAH8387055.1"/>
    <property type="molecule type" value="Genomic_DNA"/>
</dbReference>
<feature type="compositionally biased region" description="Basic and acidic residues" evidence="3">
    <location>
        <begin position="350"/>
        <end position="363"/>
    </location>
</feature>
<name>A0AAD4PQQ2_9MUSC</name>
<dbReference type="GO" id="GO:0005634">
    <property type="term" value="C:nucleus"/>
    <property type="evidence" value="ECO:0007669"/>
    <property type="project" value="InterPro"/>
</dbReference>
<dbReference type="Gene3D" id="1.20.5.1500">
    <property type="match status" value="1"/>
</dbReference>
<evidence type="ECO:0008006" key="6">
    <source>
        <dbReference type="Google" id="ProtNLM"/>
    </source>
</evidence>